<evidence type="ECO:0000313" key="2">
    <source>
        <dbReference type="Proteomes" id="UP000005291"/>
    </source>
</evidence>
<name>I4HKT4_MICAE</name>
<organism evidence="1 2">
    <name type="scientific">Microcystis aeruginosa PCC 9808</name>
    <dbReference type="NCBI Taxonomy" id="1160284"/>
    <lineage>
        <taxon>Bacteria</taxon>
        <taxon>Bacillati</taxon>
        <taxon>Cyanobacteriota</taxon>
        <taxon>Cyanophyceae</taxon>
        <taxon>Oscillatoriophycideae</taxon>
        <taxon>Chroococcales</taxon>
        <taxon>Microcystaceae</taxon>
        <taxon>Microcystis</taxon>
    </lineage>
</organism>
<sequence length="43" mass="4832">MQVSKHSAPAVSITPIVYNRHEPYEILLLLTLSDFPLPPSRTV</sequence>
<dbReference type="AlphaFoldDB" id="I4HKT4"/>
<protein>
    <submittedName>
        <fullName evidence="1">Uncharacterized protein</fullName>
    </submittedName>
</protein>
<proteinExistence type="predicted"/>
<evidence type="ECO:0000313" key="1">
    <source>
        <dbReference type="EMBL" id="CCI22658.1"/>
    </source>
</evidence>
<dbReference type="HOGENOM" id="CLU_3236031_0_0_3"/>
<accession>I4HKT4</accession>
<gene>
    <name evidence="1" type="ORF">MICAG_1830025</name>
</gene>
<comment type="caution">
    <text evidence="1">The sequence shown here is derived from an EMBL/GenBank/DDBJ whole genome shotgun (WGS) entry which is preliminary data.</text>
</comment>
<dbReference type="Proteomes" id="UP000005291">
    <property type="component" value="Unassembled WGS sequence"/>
</dbReference>
<reference evidence="1 2" key="1">
    <citation type="submission" date="2012-04" db="EMBL/GenBank/DDBJ databases">
        <authorList>
            <person name="Genoscope - CEA"/>
        </authorList>
    </citation>
    <scope>NUCLEOTIDE SEQUENCE [LARGE SCALE GENOMIC DNA]</scope>
    <source>
        <strain evidence="1 2">9808</strain>
    </source>
</reference>
<dbReference type="EMBL" id="CAIN01000094">
    <property type="protein sequence ID" value="CCI22658.1"/>
    <property type="molecule type" value="Genomic_DNA"/>
</dbReference>